<dbReference type="Proteomes" id="UP000215902">
    <property type="component" value="Unassembled WGS sequence"/>
</dbReference>
<evidence type="ECO:0000256" key="9">
    <source>
        <dbReference type="ARBA" id="ARBA00043906"/>
    </source>
</evidence>
<evidence type="ECO:0000256" key="3">
    <source>
        <dbReference type="ARBA" id="ARBA00010617"/>
    </source>
</evidence>
<accession>A0A267FS50</accession>
<keyword evidence="7 11" id="KW-0560">Oxidoreductase</keyword>
<evidence type="ECO:0000256" key="5">
    <source>
        <dbReference type="ARBA" id="ARBA00022723"/>
    </source>
</evidence>
<evidence type="ECO:0008006" key="15">
    <source>
        <dbReference type="Google" id="ProtNLM"/>
    </source>
</evidence>
<evidence type="ECO:0000256" key="7">
    <source>
        <dbReference type="ARBA" id="ARBA00023002"/>
    </source>
</evidence>
<dbReference type="InterPro" id="IPR001128">
    <property type="entry name" value="Cyt_P450"/>
</dbReference>
<keyword evidence="14" id="KW-1185">Reference proteome</keyword>
<dbReference type="GO" id="GO:0005506">
    <property type="term" value="F:iron ion binding"/>
    <property type="evidence" value="ECO:0007669"/>
    <property type="project" value="InterPro"/>
</dbReference>
<proteinExistence type="inferred from homology"/>
<dbReference type="FunFam" id="1.10.630.10:FF:000042">
    <property type="entry name" value="Cytochrome P450"/>
    <property type="match status" value="1"/>
</dbReference>
<feature type="binding site" description="axial binding residue" evidence="10">
    <location>
        <position position="471"/>
    </location>
    <ligand>
        <name>heme</name>
        <dbReference type="ChEBI" id="CHEBI:30413"/>
    </ligand>
    <ligandPart>
        <name>Fe</name>
        <dbReference type="ChEBI" id="CHEBI:18248"/>
    </ligandPart>
</feature>
<dbReference type="GO" id="GO:0008395">
    <property type="term" value="F:steroid hydroxylase activity"/>
    <property type="evidence" value="ECO:0007669"/>
    <property type="project" value="TreeGrafter"/>
</dbReference>
<evidence type="ECO:0000256" key="6">
    <source>
        <dbReference type="ARBA" id="ARBA00022848"/>
    </source>
</evidence>
<evidence type="ECO:0000313" key="14">
    <source>
        <dbReference type="Proteomes" id="UP000215902"/>
    </source>
</evidence>
<evidence type="ECO:0000256" key="12">
    <source>
        <dbReference type="SAM" id="Phobius"/>
    </source>
</evidence>
<keyword evidence="11" id="KW-0503">Monooxygenase</keyword>
<evidence type="ECO:0000256" key="10">
    <source>
        <dbReference type="PIRSR" id="PIRSR602401-1"/>
    </source>
</evidence>
<evidence type="ECO:0000256" key="4">
    <source>
        <dbReference type="ARBA" id="ARBA00022617"/>
    </source>
</evidence>
<dbReference type="PROSITE" id="PS00086">
    <property type="entry name" value="CYTOCHROME_P450"/>
    <property type="match status" value="1"/>
</dbReference>
<comment type="function">
    <text evidence="9">Cytochromes P450 are a group of heme-thiolate monooxygenases. They oxidize a variety of structurally unrelated compounds, including steroids, fatty acids, and xenobiotics.</text>
</comment>
<dbReference type="PANTHER" id="PTHR24302">
    <property type="entry name" value="CYTOCHROME P450 FAMILY 3"/>
    <property type="match status" value="1"/>
</dbReference>
<evidence type="ECO:0000256" key="11">
    <source>
        <dbReference type="RuleBase" id="RU000461"/>
    </source>
</evidence>
<organism evidence="13 14">
    <name type="scientific">Macrostomum lignano</name>
    <dbReference type="NCBI Taxonomy" id="282301"/>
    <lineage>
        <taxon>Eukaryota</taxon>
        <taxon>Metazoa</taxon>
        <taxon>Spiralia</taxon>
        <taxon>Lophotrochozoa</taxon>
        <taxon>Platyhelminthes</taxon>
        <taxon>Rhabditophora</taxon>
        <taxon>Macrostomorpha</taxon>
        <taxon>Macrostomida</taxon>
        <taxon>Macrostomidae</taxon>
        <taxon>Macrostomum</taxon>
    </lineage>
</organism>
<dbReference type="GO" id="GO:0016705">
    <property type="term" value="F:oxidoreductase activity, acting on paired donors, with incorporation or reduction of molecular oxygen"/>
    <property type="evidence" value="ECO:0007669"/>
    <property type="project" value="InterPro"/>
</dbReference>
<dbReference type="OrthoDB" id="1470350at2759"/>
<keyword evidence="8 10" id="KW-0408">Iron</keyword>
<sequence length="529" mass="59964">MLTTKSSASFYRFKKQAMQIILSRISTSALPLHVPRWMVCAALGAAVVYIYGSWPYRYWKKRGVKGPTMVPILGDMLRFVKFGGFRQMMLADLQEFGRVYGTYFMRRPVLVVADPDMLKQICIKRSENFTDRGTLGNETYPMDKGILTLKGQEWKRVRSLMTPAFSSGKMKVMFPLVEQSARQLCDSLLKAEGSVVDVKAYFTNFTMDAVACTLFGLQINTQENPENEFNRNGSEIFNFDFRNWKIWLLFLLPGISVPLFKRFGISLFKQANLNFFQDVISRALVEREASVNCDEYRDFLAAMVTARREAEQQGAKGLSEHEVLAQSLTLFLAGFETTSSALQFMAFFLAWNTDCQDRAYKEVAEAKAQNRGSITYECLQGLTFLNQCLDETLRLCPPALFTDRVCTETTVINGYEVEKGVNVRIPIVSIAHDPEAWENPEVFNPDRFARGSTDGAGLAHFLPFGMGPRSCIGMRLAQMEIRKAMAELLLAVEFRTAPDTKPYEQLDYKATTISAVKEPIKLRILSRKA</sequence>
<keyword evidence="6" id="KW-0256">Endoplasmic reticulum</keyword>
<dbReference type="AlphaFoldDB" id="A0A267FS50"/>
<reference evidence="13 14" key="1">
    <citation type="submission" date="2017-06" db="EMBL/GenBank/DDBJ databases">
        <title>A platform for efficient transgenesis in Macrostomum lignano, a flatworm model organism for stem cell research.</title>
        <authorList>
            <person name="Berezikov E."/>
        </authorList>
    </citation>
    <scope>NUCLEOTIDE SEQUENCE [LARGE SCALE GENOMIC DNA]</scope>
    <source>
        <strain evidence="13">DV1</strain>
        <tissue evidence="13">Whole organism</tissue>
    </source>
</reference>
<dbReference type="GO" id="GO:0020037">
    <property type="term" value="F:heme binding"/>
    <property type="evidence" value="ECO:0007669"/>
    <property type="project" value="InterPro"/>
</dbReference>
<dbReference type="PANTHER" id="PTHR24302:SF15">
    <property type="entry name" value="FATTY-ACID PEROXYGENASE"/>
    <property type="match status" value="1"/>
</dbReference>
<keyword evidence="4 10" id="KW-0349">Heme</keyword>
<keyword evidence="12" id="KW-0472">Membrane</keyword>
<dbReference type="GO" id="GO:0005789">
    <property type="term" value="C:endoplasmic reticulum membrane"/>
    <property type="evidence" value="ECO:0007669"/>
    <property type="project" value="UniProtKB-SubCell"/>
</dbReference>
<dbReference type="SUPFAM" id="SSF48264">
    <property type="entry name" value="Cytochrome P450"/>
    <property type="match status" value="1"/>
</dbReference>
<dbReference type="InterPro" id="IPR050705">
    <property type="entry name" value="Cytochrome_P450_3A"/>
</dbReference>
<keyword evidence="12" id="KW-0812">Transmembrane</keyword>
<keyword evidence="5 10" id="KW-0479">Metal-binding</keyword>
<evidence type="ECO:0000313" key="13">
    <source>
        <dbReference type="EMBL" id="PAA75907.1"/>
    </source>
</evidence>
<dbReference type="STRING" id="282301.A0A267FS50"/>
<name>A0A267FS50_9PLAT</name>
<evidence type="ECO:0000256" key="2">
    <source>
        <dbReference type="ARBA" id="ARBA00004406"/>
    </source>
</evidence>
<gene>
    <name evidence="13" type="ORF">BOX15_Mlig021430g2</name>
</gene>
<evidence type="ECO:0000256" key="8">
    <source>
        <dbReference type="ARBA" id="ARBA00023004"/>
    </source>
</evidence>
<dbReference type="PRINTS" id="PR00463">
    <property type="entry name" value="EP450I"/>
</dbReference>
<keyword evidence="6" id="KW-0492">Microsome</keyword>
<feature type="transmembrane region" description="Helical" evidence="12">
    <location>
        <begin position="34"/>
        <end position="52"/>
    </location>
</feature>
<dbReference type="Gene3D" id="1.10.630.10">
    <property type="entry name" value="Cytochrome P450"/>
    <property type="match status" value="1"/>
</dbReference>
<protein>
    <recommendedName>
        <fullName evidence="15">Cytochrome P450</fullName>
    </recommendedName>
</protein>
<dbReference type="InterPro" id="IPR002401">
    <property type="entry name" value="Cyt_P450_E_grp-I"/>
</dbReference>
<dbReference type="CDD" id="cd11055">
    <property type="entry name" value="CYP3A-like"/>
    <property type="match status" value="1"/>
</dbReference>
<dbReference type="Pfam" id="PF00067">
    <property type="entry name" value="p450"/>
    <property type="match status" value="1"/>
</dbReference>
<comment type="cofactor">
    <cofactor evidence="10">
        <name>heme</name>
        <dbReference type="ChEBI" id="CHEBI:30413"/>
    </cofactor>
</comment>
<dbReference type="InterPro" id="IPR036396">
    <property type="entry name" value="Cyt_P450_sf"/>
</dbReference>
<dbReference type="EMBL" id="NIVC01000856">
    <property type="protein sequence ID" value="PAA75907.1"/>
    <property type="molecule type" value="Genomic_DNA"/>
</dbReference>
<comment type="subcellular location">
    <subcellularLocation>
        <location evidence="2">Endoplasmic reticulum membrane</location>
        <topology evidence="2">Peripheral membrane protein</topology>
    </subcellularLocation>
    <subcellularLocation>
        <location evidence="1">Microsome membrane</location>
        <topology evidence="1">Peripheral membrane protein</topology>
    </subcellularLocation>
</comment>
<keyword evidence="12" id="KW-1133">Transmembrane helix</keyword>
<comment type="similarity">
    <text evidence="3 11">Belongs to the cytochrome P450 family.</text>
</comment>
<feature type="transmembrane region" description="Helical" evidence="12">
    <location>
        <begin position="246"/>
        <end position="268"/>
    </location>
</feature>
<dbReference type="PRINTS" id="PR00385">
    <property type="entry name" value="P450"/>
</dbReference>
<comment type="caution">
    <text evidence="13">The sequence shown here is derived from an EMBL/GenBank/DDBJ whole genome shotgun (WGS) entry which is preliminary data.</text>
</comment>
<evidence type="ECO:0000256" key="1">
    <source>
        <dbReference type="ARBA" id="ARBA00004174"/>
    </source>
</evidence>
<dbReference type="InterPro" id="IPR017972">
    <property type="entry name" value="Cyt_P450_CS"/>
</dbReference>